<evidence type="ECO:0000259" key="1">
    <source>
        <dbReference type="Pfam" id="PF03551"/>
    </source>
</evidence>
<dbReference type="Pfam" id="PF03551">
    <property type="entry name" value="PadR"/>
    <property type="match status" value="1"/>
</dbReference>
<dbReference type="Gene3D" id="6.10.140.190">
    <property type="match status" value="1"/>
</dbReference>
<organism evidence="3 4">
    <name type="scientific">Desulfitobacterium dichloroeliminans (strain LMG P-21439 / DCA1)</name>
    <dbReference type="NCBI Taxonomy" id="871963"/>
    <lineage>
        <taxon>Bacteria</taxon>
        <taxon>Bacillati</taxon>
        <taxon>Bacillota</taxon>
        <taxon>Clostridia</taxon>
        <taxon>Eubacteriales</taxon>
        <taxon>Desulfitobacteriaceae</taxon>
        <taxon>Desulfitobacterium</taxon>
    </lineage>
</organism>
<dbReference type="PANTHER" id="PTHR43252:SF6">
    <property type="entry name" value="NEGATIVE TRANSCRIPTION REGULATOR PADR"/>
    <property type="match status" value="1"/>
</dbReference>
<dbReference type="Proteomes" id="UP000010797">
    <property type="component" value="Chromosome"/>
</dbReference>
<dbReference type="InterPro" id="IPR018309">
    <property type="entry name" value="Tscrpt_reg_PadR_C"/>
</dbReference>
<dbReference type="SUPFAM" id="SSF46785">
    <property type="entry name" value="Winged helix' DNA-binding domain"/>
    <property type="match status" value="1"/>
</dbReference>
<accession>L0F412</accession>
<evidence type="ECO:0000313" key="3">
    <source>
        <dbReference type="EMBL" id="AGA67912.1"/>
    </source>
</evidence>
<feature type="domain" description="Transcription regulator PadR C-terminal" evidence="2">
    <location>
        <begin position="93"/>
        <end position="175"/>
    </location>
</feature>
<dbReference type="Pfam" id="PF10400">
    <property type="entry name" value="Vir_act_alpha_C"/>
    <property type="match status" value="1"/>
</dbReference>
<dbReference type="InterPro" id="IPR036388">
    <property type="entry name" value="WH-like_DNA-bd_sf"/>
</dbReference>
<reference evidence="4" key="1">
    <citation type="submission" date="2012-02" db="EMBL/GenBank/DDBJ databases">
        <title>Complete sequence of Desulfitobacterium dichloroeliminans LMG P-21439.</title>
        <authorList>
            <person name="Lucas S."/>
            <person name="Han J."/>
            <person name="Lapidus A."/>
            <person name="Cheng J.-F."/>
            <person name="Goodwin L."/>
            <person name="Pitluck S."/>
            <person name="Peters L."/>
            <person name="Ovchinnikova G."/>
            <person name="Teshima H."/>
            <person name="Detter J.C."/>
            <person name="Han C."/>
            <person name="Tapia R."/>
            <person name="Land M."/>
            <person name="Hauser L."/>
            <person name="Kyrpides N."/>
            <person name="Ivanova N."/>
            <person name="Pagani I."/>
            <person name="Kruse T."/>
            <person name="de Vos W.M."/>
            <person name="Boon N."/>
            <person name="Smidt H."/>
            <person name="Woyke T."/>
        </authorList>
    </citation>
    <scope>NUCLEOTIDE SEQUENCE [LARGE SCALE GENOMIC DNA]</scope>
    <source>
        <strain evidence="4">LMG P-21439 / DCA1</strain>
    </source>
</reference>
<sequence length="180" mass="21271">MSISFAILGILSWKPSTGYELKKVFQESSFMYWSGNNNQIYKALLQMQNEGLVNPEVIHQDSAPSKKLYRITKEGLDELKKWVLSSPEAPEFKKTFLIQLAWSDVLNNQELNEQLSRYEDTVRVQLLLEQEKSRRSLNSPNRNDRETFLWDMLYQNLISSYQAELDWINQVRQKLFENEV</sequence>
<proteinExistence type="predicted"/>
<dbReference type="eggNOG" id="COG1695">
    <property type="taxonomic scope" value="Bacteria"/>
</dbReference>
<keyword evidence="4" id="KW-1185">Reference proteome</keyword>
<gene>
    <name evidence="3" type="ordered locus">Desdi_0366</name>
</gene>
<evidence type="ECO:0000259" key="2">
    <source>
        <dbReference type="Pfam" id="PF10400"/>
    </source>
</evidence>
<name>L0F412_DESDL</name>
<dbReference type="KEGG" id="ddl:Desdi_0366"/>
<dbReference type="HOGENOM" id="CLU_089258_1_1_9"/>
<dbReference type="Gene3D" id="1.10.10.10">
    <property type="entry name" value="Winged helix-like DNA-binding domain superfamily/Winged helix DNA-binding domain"/>
    <property type="match status" value="1"/>
</dbReference>
<dbReference type="RefSeq" id="WP_015260919.1">
    <property type="nucleotide sequence ID" value="NC_019903.1"/>
</dbReference>
<protein>
    <submittedName>
        <fullName evidence="3">Putative transcriptional regulator</fullName>
    </submittedName>
</protein>
<dbReference type="STRING" id="871963.Desdi_0366"/>
<evidence type="ECO:0000313" key="4">
    <source>
        <dbReference type="Proteomes" id="UP000010797"/>
    </source>
</evidence>
<dbReference type="EMBL" id="CP003344">
    <property type="protein sequence ID" value="AGA67912.1"/>
    <property type="molecule type" value="Genomic_DNA"/>
</dbReference>
<dbReference type="InterPro" id="IPR036390">
    <property type="entry name" value="WH_DNA-bd_sf"/>
</dbReference>
<dbReference type="InterPro" id="IPR005149">
    <property type="entry name" value="Tscrpt_reg_PadR_N"/>
</dbReference>
<dbReference type="AlphaFoldDB" id="L0F412"/>
<dbReference type="PANTHER" id="PTHR43252">
    <property type="entry name" value="TRANSCRIPTIONAL REGULATOR YQJI"/>
    <property type="match status" value="1"/>
</dbReference>
<feature type="domain" description="Transcription regulator PadR N-terminal" evidence="1">
    <location>
        <begin position="7"/>
        <end position="80"/>
    </location>
</feature>